<protein>
    <submittedName>
        <fullName evidence="1">Uncharacterized protein</fullName>
    </submittedName>
</protein>
<organism evidence="1 2">
    <name type="scientific">Janibacter limosus</name>
    <dbReference type="NCBI Taxonomy" id="53458"/>
    <lineage>
        <taxon>Bacteria</taxon>
        <taxon>Bacillati</taxon>
        <taxon>Actinomycetota</taxon>
        <taxon>Actinomycetes</taxon>
        <taxon>Micrococcales</taxon>
        <taxon>Intrasporangiaceae</taxon>
        <taxon>Janibacter</taxon>
    </lineage>
</organism>
<accession>A0AC61U7V0</accession>
<sequence>MGSWTRASSGIHDTATAAAALHGGVISRECLRALGIDRDEVRLQLRQRRWVAHGRWTIATHTGDWGDLARRWRAVWEVGAGIAALDGPTALQHAGLERWSDDPVHVSVPHTASITPVDGVVVHKVRSRPPSLPAPGELPVVRPAPAAVRAAHWAVSDRQAALVLIMPVQQGLCSGEQVLEATRLVRGRTRRALIAGVASDVALGVRALGELDFAELCRRYRLPEPARQVVRNGPRGRVYLDVRWDCGLVVEIDGAGHRWGLAVTDDNLRQNSVTLHGDTVLRIDVLGLRIAEEQFMGQVVGAHTRLSNLRLAG</sequence>
<reference evidence="1" key="1">
    <citation type="submission" date="2021-11" db="EMBL/GenBank/DDBJ databases">
        <title>Study of the species diversity of bacterial strains isolated from a unique natural object - Shulgan-Tash cave (Bashkiria).</title>
        <authorList>
            <person name="Sazanova A.L."/>
            <person name="Chirak E.R."/>
            <person name="Safronova V.I."/>
        </authorList>
    </citation>
    <scope>NUCLEOTIDE SEQUENCE</scope>
    <source>
        <strain evidence="1">P1</strain>
    </source>
</reference>
<name>A0AC61U7V0_9MICO</name>
<gene>
    <name evidence="1" type="ORF">LP422_09225</name>
</gene>
<dbReference type="EMBL" id="CP087977">
    <property type="protein sequence ID" value="UUZ46019.1"/>
    <property type="molecule type" value="Genomic_DNA"/>
</dbReference>
<proteinExistence type="predicted"/>
<dbReference type="Proteomes" id="UP001059663">
    <property type="component" value="Chromosome"/>
</dbReference>
<evidence type="ECO:0000313" key="2">
    <source>
        <dbReference type="Proteomes" id="UP001059663"/>
    </source>
</evidence>
<evidence type="ECO:0000313" key="1">
    <source>
        <dbReference type="EMBL" id="UUZ46019.1"/>
    </source>
</evidence>